<accession>A0A4Y7RCP3</accession>
<organism evidence="2 3">
    <name type="scientific">Pelotomaculum schinkii</name>
    <dbReference type="NCBI Taxonomy" id="78350"/>
    <lineage>
        <taxon>Bacteria</taxon>
        <taxon>Bacillati</taxon>
        <taxon>Bacillota</taxon>
        <taxon>Clostridia</taxon>
        <taxon>Eubacteriales</taxon>
        <taxon>Desulfotomaculaceae</taxon>
        <taxon>Pelotomaculum</taxon>
    </lineage>
</organism>
<dbReference type="AlphaFoldDB" id="A0A4Y7RCP3"/>
<dbReference type="GO" id="GO:0003677">
    <property type="term" value="F:DNA binding"/>
    <property type="evidence" value="ECO:0007669"/>
    <property type="project" value="InterPro"/>
</dbReference>
<protein>
    <submittedName>
        <fullName evidence="2">Helix-turn-helix protein</fullName>
    </submittedName>
</protein>
<dbReference type="Pfam" id="PF01381">
    <property type="entry name" value="HTH_3"/>
    <property type="match status" value="1"/>
</dbReference>
<dbReference type="CDD" id="cd00093">
    <property type="entry name" value="HTH_XRE"/>
    <property type="match status" value="1"/>
</dbReference>
<reference evidence="2 3" key="1">
    <citation type="journal article" date="2018" name="Environ. Microbiol.">
        <title>Novel energy conservation strategies and behaviour of Pelotomaculum schinkii driving syntrophic propionate catabolism.</title>
        <authorList>
            <person name="Hidalgo-Ahumada C.A.P."/>
            <person name="Nobu M.K."/>
            <person name="Narihiro T."/>
            <person name="Tamaki H."/>
            <person name="Liu W.T."/>
            <person name="Kamagata Y."/>
            <person name="Stams A.J.M."/>
            <person name="Imachi H."/>
            <person name="Sousa D.Z."/>
        </authorList>
    </citation>
    <scope>NUCLEOTIDE SEQUENCE [LARGE SCALE GENOMIC DNA]</scope>
    <source>
        <strain evidence="2 3">HH</strain>
    </source>
</reference>
<dbReference type="SUPFAM" id="SSF47413">
    <property type="entry name" value="lambda repressor-like DNA-binding domains"/>
    <property type="match status" value="1"/>
</dbReference>
<dbReference type="Proteomes" id="UP000298324">
    <property type="component" value="Unassembled WGS sequence"/>
</dbReference>
<sequence length="79" mass="9010">MSDANYIGDKIKELRKERGWSQRLLGEKFSPPKSFTVISRWERGKVVPSTGHIREMAGIFQISTEVFICPASRQTIQAN</sequence>
<evidence type="ECO:0000313" key="2">
    <source>
        <dbReference type="EMBL" id="TEB06493.1"/>
    </source>
</evidence>
<dbReference type="EMBL" id="QFGA01000001">
    <property type="protein sequence ID" value="TEB06493.1"/>
    <property type="molecule type" value="Genomic_DNA"/>
</dbReference>
<dbReference type="InterPro" id="IPR001387">
    <property type="entry name" value="Cro/C1-type_HTH"/>
</dbReference>
<dbReference type="PROSITE" id="PS50943">
    <property type="entry name" value="HTH_CROC1"/>
    <property type="match status" value="1"/>
</dbReference>
<proteinExistence type="predicted"/>
<dbReference type="InterPro" id="IPR010982">
    <property type="entry name" value="Lambda_DNA-bd_dom_sf"/>
</dbReference>
<feature type="domain" description="HTH cro/C1-type" evidence="1">
    <location>
        <begin position="11"/>
        <end position="67"/>
    </location>
</feature>
<name>A0A4Y7RCP3_9FIRM</name>
<gene>
    <name evidence="2" type="ORF">Psch_00025</name>
</gene>
<comment type="caution">
    <text evidence="2">The sequence shown here is derived from an EMBL/GenBank/DDBJ whole genome shotgun (WGS) entry which is preliminary data.</text>
</comment>
<evidence type="ECO:0000259" key="1">
    <source>
        <dbReference type="PROSITE" id="PS50943"/>
    </source>
</evidence>
<dbReference type="SMART" id="SM00530">
    <property type="entry name" value="HTH_XRE"/>
    <property type="match status" value="1"/>
</dbReference>
<evidence type="ECO:0000313" key="3">
    <source>
        <dbReference type="Proteomes" id="UP000298324"/>
    </source>
</evidence>
<keyword evidence="3" id="KW-1185">Reference proteome</keyword>
<dbReference type="RefSeq" id="WP_190238742.1">
    <property type="nucleotide sequence ID" value="NZ_QFGA01000001.1"/>
</dbReference>
<dbReference type="Gene3D" id="1.10.260.40">
    <property type="entry name" value="lambda repressor-like DNA-binding domains"/>
    <property type="match status" value="1"/>
</dbReference>